<dbReference type="InterPro" id="IPR009081">
    <property type="entry name" value="PP-bd_ACP"/>
</dbReference>
<feature type="region of interest" description="Disordered" evidence="3">
    <location>
        <begin position="387"/>
        <end position="414"/>
    </location>
</feature>
<feature type="transmembrane region" description="Helical" evidence="4">
    <location>
        <begin position="234"/>
        <end position="256"/>
    </location>
</feature>
<comment type="caution">
    <text evidence="6">The sequence shown here is derived from an EMBL/GenBank/DDBJ whole genome shotgun (WGS) entry which is preliminary data.</text>
</comment>
<dbReference type="PANTHER" id="PTHR43300:SF11">
    <property type="entry name" value="ACETYLTRANSFERASE RV3034C-RELATED"/>
    <property type="match status" value="1"/>
</dbReference>
<accession>A0ABX1R6X7</accession>
<dbReference type="Gene3D" id="2.160.10.10">
    <property type="entry name" value="Hexapeptide repeat proteins"/>
    <property type="match status" value="2"/>
</dbReference>
<dbReference type="InterPro" id="IPR050179">
    <property type="entry name" value="Trans_hexapeptide_repeat"/>
</dbReference>
<evidence type="ECO:0000259" key="5">
    <source>
        <dbReference type="PROSITE" id="PS50075"/>
    </source>
</evidence>
<keyword evidence="1" id="KW-0596">Phosphopantetheine</keyword>
<dbReference type="SUPFAM" id="SSF47336">
    <property type="entry name" value="ACP-like"/>
    <property type="match status" value="2"/>
</dbReference>
<evidence type="ECO:0000256" key="3">
    <source>
        <dbReference type="SAM" id="MobiDB-lite"/>
    </source>
</evidence>
<feature type="compositionally biased region" description="Basic and acidic residues" evidence="3">
    <location>
        <begin position="404"/>
        <end position="414"/>
    </location>
</feature>
<keyword evidence="4" id="KW-1133">Transmembrane helix</keyword>
<dbReference type="InterPro" id="IPR012728">
    <property type="entry name" value="Pls/PosA_C"/>
</dbReference>
<evidence type="ECO:0000256" key="4">
    <source>
        <dbReference type="SAM" id="Phobius"/>
    </source>
</evidence>
<feature type="domain" description="Carrier" evidence="5">
    <location>
        <begin position="92"/>
        <end position="169"/>
    </location>
</feature>
<keyword evidence="4" id="KW-0472">Membrane</keyword>
<protein>
    <submittedName>
        <fullName evidence="6">Peptide synthetase</fullName>
    </submittedName>
</protein>
<evidence type="ECO:0000313" key="6">
    <source>
        <dbReference type="EMBL" id="NMH75531.1"/>
    </source>
</evidence>
<dbReference type="InterPro" id="IPR036736">
    <property type="entry name" value="ACP-like_sf"/>
</dbReference>
<feature type="transmembrane region" description="Helical" evidence="4">
    <location>
        <begin position="192"/>
        <end position="214"/>
    </location>
</feature>
<dbReference type="PANTHER" id="PTHR43300">
    <property type="entry name" value="ACETYLTRANSFERASE"/>
    <property type="match status" value="1"/>
</dbReference>
<feature type="transmembrane region" description="Helical" evidence="4">
    <location>
        <begin position="696"/>
        <end position="721"/>
    </location>
</feature>
<evidence type="ECO:0000256" key="1">
    <source>
        <dbReference type="ARBA" id="ARBA00022450"/>
    </source>
</evidence>
<dbReference type="Gene3D" id="1.10.1200.10">
    <property type="entry name" value="ACP-like"/>
    <property type="match status" value="2"/>
</dbReference>
<evidence type="ECO:0000256" key="2">
    <source>
        <dbReference type="ARBA" id="ARBA00022553"/>
    </source>
</evidence>
<dbReference type="SMART" id="SM00823">
    <property type="entry name" value="PKS_PP"/>
    <property type="match status" value="1"/>
</dbReference>
<dbReference type="InterPro" id="IPR020806">
    <property type="entry name" value="PKS_PP-bd"/>
</dbReference>
<reference evidence="6 7" key="1">
    <citation type="submission" date="2020-04" db="EMBL/GenBank/DDBJ databases">
        <authorList>
            <person name="Klaysubun C."/>
            <person name="Duangmal K."/>
            <person name="Lipun K."/>
        </authorList>
    </citation>
    <scope>NUCLEOTIDE SEQUENCE [LARGE SCALE GENOMIC DNA]</scope>
    <source>
        <strain evidence="6 7">JCM 11839</strain>
    </source>
</reference>
<proteinExistence type="predicted"/>
<dbReference type="Pfam" id="PF00550">
    <property type="entry name" value="PP-binding"/>
    <property type="match status" value="2"/>
</dbReference>
<organism evidence="6 7">
    <name type="scientific">Pseudonocardia xinjiangensis</name>
    <dbReference type="NCBI Taxonomy" id="75289"/>
    <lineage>
        <taxon>Bacteria</taxon>
        <taxon>Bacillati</taxon>
        <taxon>Actinomycetota</taxon>
        <taxon>Actinomycetes</taxon>
        <taxon>Pseudonocardiales</taxon>
        <taxon>Pseudonocardiaceae</taxon>
        <taxon>Pseudonocardia</taxon>
    </lineage>
</organism>
<keyword evidence="2" id="KW-0597">Phosphoprotein</keyword>
<gene>
    <name evidence="6" type="ORF">HF577_00065</name>
</gene>
<dbReference type="PROSITE" id="PS50075">
    <property type="entry name" value="CARRIER"/>
    <property type="match status" value="2"/>
</dbReference>
<name>A0ABX1R6X7_9PSEU</name>
<dbReference type="Proteomes" id="UP001296706">
    <property type="component" value="Unassembled WGS sequence"/>
</dbReference>
<sequence length="910" mass="98515">MVDLVDAAVVEGECAGPTTVVEEIFAEVLAGLVGGSKVSVEDHFFDDLGADSMVMARFCAKVRKRADITSVSMADVYRYPTVRALAGALAAPPSTSLEKAFGQILADLVDVPQVAADSHFFDDLGADSMVMAQFCAKVRKRPDLPSVSMQDIYRSPTIRGLATALVEPAPVPAEVVATAPVPQVQPVGRMQYVLCGVLQLLVFLGFAYLSGLILERGFEWISAGSGLVDIYLRSVLFGVVGFVALCLLPILAKWVLIGRWRPRQIRIWSPGYVRFWLVKSLVRSNPLLLVAGGRSRTSSSSPLHVLYLRALGARVGRGVAIFSRNVPVCTDLLTIGDGTVIRKDSFFNCYRAQAGLIQTGTVTLGQNVFVGEATVVDIDTSMGDESQLGHSSSLHSGQAVPGGEHWHGTPARRTDVDYESVEPAGCGTLRRVVYPALQLLGVLVVGLPLLLGGVSMLLLEFPKLAALLDPRSLGMANPIFYLDALIASVVLFFGSSLVALLVMVTVPRVLNRLIEPDQVYRLYGIHYWVHHAISRMTNLRFFTILFGDSSYIVNYLGRLGHDLSQVEQTGSNFGLEVKHESPYLSSVGSGTMVADGLSIMNAEFSSTSFRVSRASIGAHNFLGNRIAYPAQGRTGDNCLLATKVMVPLDGRIREGVGLLGSPSFEIPRSVRRDVGFDLESRDELHRRLAAKNRHNIVTMVLFLLAGWVFFLGVTLIAMAGVDLYKSFGATAIAAATTLIVVFTVAYFVLIARAVTSLQTLRPAGCSIYDVDFWRHERFWKLSVTANFPIFNGTPFKSVIWRLLGMRVGKRLFDDGCEIVEKTMVTIGDDVILNAGSVIQCHSQEDGAFKSDRVTIGSGVTLGVGAFVHYGTTVGDGSVLEPDSFLMKGEEVPPRTRWAGNPAMEVGPVGD</sequence>
<dbReference type="SUPFAM" id="SSF51161">
    <property type="entry name" value="Trimeric LpxA-like enzymes"/>
    <property type="match status" value="2"/>
</dbReference>
<dbReference type="EMBL" id="JAAXKY010000001">
    <property type="protein sequence ID" value="NMH75531.1"/>
    <property type="molecule type" value="Genomic_DNA"/>
</dbReference>
<keyword evidence="4" id="KW-0812">Transmembrane</keyword>
<feature type="transmembrane region" description="Helical" evidence="4">
    <location>
        <begin position="727"/>
        <end position="751"/>
    </location>
</feature>
<feature type="transmembrane region" description="Helical" evidence="4">
    <location>
        <begin position="479"/>
        <end position="504"/>
    </location>
</feature>
<dbReference type="InterPro" id="IPR011004">
    <property type="entry name" value="Trimer_LpxA-like_sf"/>
</dbReference>
<feature type="compositionally biased region" description="Low complexity" evidence="3">
    <location>
        <begin position="387"/>
        <end position="398"/>
    </location>
</feature>
<dbReference type="NCBIfam" id="TIGR02353">
    <property type="entry name" value="NRPS_term_dom"/>
    <property type="match status" value="1"/>
</dbReference>
<feature type="transmembrane region" description="Helical" evidence="4">
    <location>
        <begin position="439"/>
        <end position="459"/>
    </location>
</feature>
<keyword evidence="7" id="KW-1185">Reference proteome</keyword>
<evidence type="ECO:0000313" key="7">
    <source>
        <dbReference type="Proteomes" id="UP001296706"/>
    </source>
</evidence>
<feature type="domain" description="Carrier" evidence="5">
    <location>
        <begin position="15"/>
        <end position="93"/>
    </location>
</feature>